<dbReference type="AlphaFoldDB" id="A0A0H5QX85"/>
<name>A0A0H5QX85_9EUKA</name>
<proteinExistence type="predicted"/>
<organism evidence="2">
    <name type="scientific">Spongospora subterranea</name>
    <dbReference type="NCBI Taxonomy" id="70186"/>
    <lineage>
        <taxon>Eukaryota</taxon>
        <taxon>Sar</taxon>
        <taxon>Rhizaria</taxon>
        <taxon>Endomyxa</taxon>
        <taxon>Phytomyxea</taxon>
        <taxon>Plasmodiophorida</taxon>
        <taxon>Plasmodiophoridae</taxon>
        <taxon>Spongospora</taxon>
    </lineage>
</organism>
<evidence type="ECO:0000313" key="2">
    <source>
        <dbReference type="EMBL" id="CRZ06337.1"/>
    </source>
</evidence>
<evidence type="ECO:0000256" key="1">
    <source>
        <dbReference type="SAM" id="SignalP"/>
    </source>
</evidence>
<dbReference type="EMBL" id="HACM01005895">
    <property type="protein sequence ID" value="CRZ06337.1"/>
    <property type="molecule type" value="Transcribed_RNA"/>
</dbReference>
<keyword evidence="1" id="KW-0732">Signal</keyword>
<feature type="signal peptide" evidence="1">
    <location>
        <begin position="1"/>
        <end position="22"/>
    </location>
</feature>
<reference evidence="2" key="1">
    <citation type="submission" date="2015-04" db="EMBL/GenBank/DDBJ databases">
        <title>The genome sequence of the plant pathogenic Rhizarian Plasmodiophora brassicae reveals insights in its biotrophic life cycle and the origin of chitin synthesis.</title>
        <authorList>
            <person name="Schwelm A."/>
            <person name="Fogelqvist J."/>
            <person name="Knaust A."/>
            <person name="Julke S."/>
            <person name="Lilja T."/>
            <person name="Dhandapani V."/>
            <person name="Bonilla-Rosso G."/>
            <person name="Karlsson M."/>
            <person name="Shevchenko A."/>
            <person name="Choi S.R."/>
            <person name="Kim H.G."/>
            <person name="Park J.Y."/>
            <person name="Lim Y.P."/>
            <person name="Ludwig-Muller J."/>
            <person name="Dixelius C."/>
        </authorList>
    </citation>
    <scope>NUCLEOTIDE SEQUENCE</scope>
    <source>
        <tissue evidence="2">Potato root galls</tissue>
    </source>
</reference>
<sequence>MNQMSLMGGFLLLLSLLPIAYSAVHDGLAQDTDDIGHDNAPTAVQQNWMNDHFDAFLAQCDEIKTSIRKPAQCSFGNYIDREGMNLRNQVVTMVNQGLDDGLLESSQVKDLIKTFMWQHWGDSRLDIEQISSNMALLFYHLTKDSLTIFWTRPEPDALHVRFVYEDYEDSWTFPYNN</sequence>
<accession>A0A0H5QX85</accession>
<protein>
    <submittedName>
        <fullName evidence="2">Uncharacterized protein</fullName>
    </submittedName>
</protein>
<feature type="chain" id="PRO_5005223009" evidence="1">
    <location>
        <begin position="23"/>
        <end position="177"/>
    </location>
</feature>